<keyword evidence="2" id="KW-1185">Reference proteome</keyword>
<gene>
    <name evidence="1" type="ORF">HUJ06_022445</name>
</gene>
<evidence type="ECO:0000313" key="2">
    <source>
        <dbReference type="Proteomes" id="UP000607653"/>
    </source>
</evidence>
<reference evidence="1 2" key="1">
    <citation type="journal article" date="2020" name="Mol. Biol. Evol.">
        <title>Distinct Expression and Methylation Patterns for Genes with Different Fates following a Single Whole-Genome Duplication in Flowering Plants.</title>
        <authorList>
            <person name="Shi T."/>
            <person name="Rahmani R.S."/>
            <person name="Gugger P.F."/>
            <person name="Wang M."/>
            <person name="Li H."/>
            <person name="Zhang Y."/>
            <person name="Li Z."/>
            <person name="Wang Q."/>
            <person name="Van de Peer Y."/>
            <person name="Marchal K."/>
            <person name="Chen J."/>
        </authorList>
    </citation>
    <scope>NUCLEOTIDE SEQUENCE [LARGE SCALE GENOMIC DNA]</scope>
    <source>
        <tissue evidence="1">Leaf</tissue>
    </source>
</reference>
<dbReference type="AlphaFoldDB" id="A0A822XLV2"/>
<dbReference type="Proteomes" id="UP000607653">
    <property type="component" value="Unassembled WGS sequence"/>
</dbReference>
<organism evidence="1 2">
    <name type="scientific">Nelumbo nucifera</name>
    <name type="common">Sacred lotus</name>
    <dbReference type="NCBI Taxonomy" id="4432"/>
    <lineage>
        <taxon>Eukaryota</taxon>
        <taxon>Viridiplantae</taxon>
        <taxon>Streptophyta</taxon>
        <taxon>Embryophyta</taxon>
        <taxon>Tracheophyta</taxon>
        <taxon>Spermatophyta</taxon>
        <taxon>Magnoliopsida</taxon>
        <taxon>Proteales</taxon>
        <taxon>Nelumbonaceae</taxon>
        <taxon>Nelumbo</taxon>
    </lineage>
</organism>
<proteinExistence type="predicted"/>
<comment type="caution">
    <text evidence="1">The sequence shown here is derived from an EMBL/GenBank/DDBJ whole genome shotgun (WGS) entry which is preliminary data.</text>
</comment>
<protein>
    <submittedName>
        <fullName evidence="1">Uncharacterized protein</fullName>
    </submittedName>
</protein>
<sequence length="49" mass="5429">MDFCSYSALLPSFYKMDLCLFGAQPCYPETLPPYPLPSSSPTLLVVHTS</sequence>
<evidence type="ECO:0000313" key="1">
    <source>
        <dbReference type="EMBL" id="DAD20982.1"/>
    </source>
</evidence>
<dbReference type="EMBL" id="DUZY01000001">
    <property type="protein sequence ID" value="DAD20982.1"/>
    <property type="molecule type" value="Genomic_DNA"/>
</dbReference>
<accession>A0A822XLV2</accession>
<name>A0A822XLV2_NELNU</name>